<reference evidence="3" key="1">
    <citation type="journal article" date="2015" name="Nature">
        <title>Complex archaea that bridge the gap between prokaryotes and eukaryotes.</title>
        <authorList>
            <person name="Spang A."/>
            <person name="Saw J.H."/>
            <person name="Jorgensen S.L."/>
            <person name="Zaremba-Niedzwiedzka K."/>
            <person name="Martijn J."/>
            <person name="Lind A.E."/>
            <person name="van Eijk R."/>
            <person name="Schleper C."/>
            <person name="Guy L."/>
            <person name="Ettema T.J."/>
        </authorList>
    </citation>
    <scope>NUCLEOTIDE SEQUENCE</scope>
</reference>
<dbReference type="Gene3D" id="3.40.50.720">
    <property type="entry name" value="NAD(P)-binding Rossmann-like Domain"/>
    <property type="match status" value="1"/>
</dbReference>
<dbReference type="InterPro" id="IPR036291">
    <property type="entry name" value="NAD(P)-bd_dom_sf"/>
</dbReference>
<comment type="similarity">
    <text evidence="1">Belongs to the NAD(P)-dependent epimerase/dehydratase family.</text>
</comment>
<comment type="caution">
    <text evidence="3">The sequence shown here is derived from an EMBL/GenBank/DDBJ whole genome shotgun (WGS) entry which is preliminary data.</text>
</comment>
<name>A0A0F9FTW9_9ZZZZ</name>
<evidence type="ECO:0000259" key="2">
    <source>
        <dbReference type="Pfam" id="PF01370"/>
    </source>
</evidence>
<accession>A0A0F9FTW9</accession>
<evidence type="ECO:0000313" key="3">
    <source>
        <dbReference type="EMBL" id="KKL60780.1"/>
    </source>
</evidence>
<dbReference type="PANTHER" id="PTHR43000">
    <property type="entry name" value="DTDP-D-GLUCOSE 4,6-DEHYDRATASE-RELATED"/>
    <property type="match status" value="1"/>
</dbReference>
<protein>
    <recommendedName>
        <fullName evidence="2">NAD-dependent epimerase/dehydratase domain-containing protein</fullName>
    </recommendedName>
</protein>
<dbReference type="SUPFAM" id="SSF51735">
    <property type="entry name" value="NAD(P)-binding Rossmann-fold domains"/>
    <property type="match status" value="1"/>
</dbReference>
<dbReference type="InterPro" id="IPR001509">
    <property type="entry name" value="Epimerase_deHydtase"/>
</dbReference>
<dbReference type="Pfam" id="PF01370">
    <property type="entry name" value="Epimerase"/>
    <property type="match status" value="1"/>
</dbReference>
<dbReference type="AlphaFoldDB" id="A0A0F9FTW9"/>
<dbReference type="EMBL" id="LAZR01029034">
    <property type="protein sequence ID" value="KKL60780.1"/>
    <property type="molecule type" value="Genomic_DNA"/>
</dbReference>
<organism evidence="3">
    <name type="scientific">marine sediment metagenome</name>
    <dbReference type="NCBI Taxonomy" id="412755"/>
    <lineage>
        <taxon>unclassified sequences</taxon>
        <taxon>metagenomes</taxon>
        <taxon>ecological metagenomes</taxon>
    </lineage>
</organism>
<sequence length="120" mass="12744">MNILVAGGCGFIGVNLIKAILNRGDERVLVVDDLSVGTLEDLAQVAEFREVVISDLGNKRSLAEVSFVKGDIRDEDLAVKACWGMDAAVHLAANTGVIPSIEDPRANCSVNVKGTFNFLA</sequence>
<evidence type="ECO:0000256" key="1">
    <source>
        <dbReference type="ARBA" id="ARBA00007637"/>
    </source>
</evidence>
<gene>
    <name evidence="3" type="ORF">LCGC14_2201900</name>
</gene>
<feature type="domain" description="NAD-dependent epimerase/dehydratase" evidence="2">
    <location>
        <begin position="3"/>
        <end position="119"/>
    </location>
</feature>
<proteinExistence type="inferred from homology"/>